<reference evidence="2" key="1">
    <citation type="submission" date="2014-03" db="EMBL/GenBank/DDBJ databases">
        <authorList>
            <person name="Aksoy S."/>
            <person name="Warren W."/>
            <person name="Wilson R.K."/>
        </authorList>
    </citation>
    <scope>NUCLEOTIDE SEQUENCE [LARGE SCALE GENOMIC DNA]</scope>
    <source>
        <strain evidence="2">IAEA</strain>
    </source>
</reference>
<proteinExistence type="predicted"/>
<keyword evidence="2" id="KW-1185">Reference proteome</keyword>
<evidence type="ECO:0000313" key="1">
    <source>
        <dbReference type="EnsemblMetazoa" id="GPAI035098-PA"/>
    </source>
</evidence>
<reference evidence="1" key="2">
    <citation type="submission" date="2020-05" db="UniProtKB">
        <authorList>
            <consortium name="EnsemblMetazoa"/>
        </authorList>
    </citation>
    <scope>IDENTIFICATION</scope>
    <source>
        <strain evidence="1">IAEA</strain>
    </source>
</reference>
<evidence type="ECO:0000313" key="2">
    <source>
        <dbReference type="Proteomes" id="UP000092445"/>
    </source>
</evidence>
<dbReference type="AlphaFoldDB" id="A0A1B0A5I9"/>
<protein>
    <submittedName>
        <fullName evidence="1">Uncharacterized protein</fullName>
    </submittedName>
</protein>
<organism evidence="1 2">
    <name type="scientific">Glossina pallidipes</name>
    <name type="common">Tsetse fly</name>
    <dbReference type="NCBI Taxonomy" id="7398"/>
    <lineage>
        <taxon>Eukaryota</taxon>
        <taxon>Metazoa</taxon>
        <taxon>Ecdysozoa</taxon>
        <taxon>Arthropoda</taxon>
        <taxon>Hexapoda</taxon>
        <taxon>Insecta</taxon>
        <taxon>Pterygota</taxon>
        <taxon>Neoptera</taxon>
        <taxon>Endopterygota</taxon>
        <taxon>Diptera</taxon>
        <taxon>Brachycera</taxon>
        <taxon>Muscomorpha</taxon>
        <taxon>Hippoboscoidea</taxon>
        <taxon>Glossinidae</taxon>
        <taxon>Glossina</taxon>
    </lineage>
</organism>
<accession>A0A1B0A5I9</accession>
<sequence>MVLYNTIYHCLCVRQFRQGAIELLNHIFSRHLQPSFDKDLKLSQSGNVSLMGTGWFDLVGADGRSQRRNWSRRVVNYNYADLMGGDITSFNMYEANKEKEFKTNTRRTRLTQKPNLRNKTYTKANVVTNF</sequence>
<name>A0A1B0A5I9_GLOPL</name>
<dbReference type="EnsemblMetazoa" id="GPAI035098-RA">
    <property type="protein sequence ID" value="GPAI035098-PA"/>
    <property type="gene ID" value="GPAI035098"/>
</dbReference>
<dbReference type="VEuPathDB" id="VectorBase:GPAI035098"/>
<dbReference type="Proteomes" id="UP000092445">
    <property type="component" value="Unassembled WGS sequence"/>
</dbReference>